<dbReference type="GO" id="GO:0005524">
    <property type="term" value="F:ATP binding"/>
    <property type="evidence" value="ECO:0007669"/>
    <property type="project" value="InterPro"/>
</dbReference>
<proteinExistence type="predicted"/>
<evidence type="ECO:0008006" key="3">
    <source>
        <dbReference type="Google" id="ProtNLM"/>
    </source>
</evidence>
<name>A0A511DQN7_9PSEU</name>
<dbReference type="EMBL" id="BJVJ01000073">
    <property type="protein sequence ID" value="GEL26064.1"/>
    <property type="molecule type" value="Genomic_DNA"/>
</dbReference>
<accession>A0A511DQN7</accession>
<dbReference type="AlphaFoldDB" id="A0A511DQN7"/>
<organism evidence="1 2">
    <name type="scientific">Pseudonocardia sulfidoxydans NBRC 16205</name>
    <dbReference type="NCBI Taxonomy" id="1223511"/>
    <lineage>
        <taxon>Bacteria</taxon>
        <taxon>Bacillati</taxon>
        <taxon>Actinomycetota</taxon>
        <taxon>Actinomycetes</taxon>
        <taxon>Pseudonocardiales</taxon>
        <taxon>Pseudonocardiaceae</taxon>
        <taxon>Pseudonocardia</taxon>
    </lineage>
</organism>
<dbReference type="Proteomes" id="UP000321685">
    <property type="component" value="Unassembled WGS sequence"/>
</dbReference>
<reference evidence="1 2" key="1">
    <citation type="submission" date="2019-07" db="EMBL/GenBank/DDBJ databases">
        <title>Whole genome shotgun sequence of Pseudonocardia sulfidoxydans NBRC 16205.</title>
        <authorList>
            <person name="Hosoyama A."/>
            <person name="Uohara A."/>
            <person name="Ohji S."/>
            <person name="Ichikawa N."/>
        </authorList>
    </citation>
    <scope>NUCLEOTIDE SEQUENCE [LARGE SCALE GENOMIC DNA]</scope>
    <source>
        <strain evidence="1 2">NBRC 16205</strain>
    </source>
</reference>
<evidence type="ECO:0000313" key="1">
    <source>
        <dbReference type="EMBL" id="GEL26064.1"/>
    </source>
</evidence>
<dbReference type="InterPro" id="IPR013757">
    <property type="entry name" value="Topo_IIA_A_a_sf"/>
</dbReference>
<evidence type="ECO:0000313" key="2">
    <source>
        <dbReference type="Proteomes" id="UP000321685"/>
    </source>
</evidence>
<gene>
    <name evidence="1" type="ORF">PSU4_50180</name>
</gene>
<dbReference type="RefSeq" id="WP_147113375.1">
    <property type="nucleotide sequence ID" value="NZ_BJVJ01000073.1"/>
</dbReference>
<dbReference type="GO" id="GO:0003677">
    <property type="term" value="F:DNA binding"/>
    <property type="evidence" value="ECO:0007669"/>
    <property type="project" value="InterPro"/>
</dbReference>
<sequence>MDAEERAKAARLTRERMTILRAVEAALSRYREVAEAIAESSDRRAAITAVGTLLDVDETPARAVVELQWGRLSRDTRAGVTEELEQLGRELEALES</sequence>
<dbReference type="OrthoDB" id="4773268at2"/>
<comment type="caution">
    <text evidence="1">The sequence shown here is derived from an EMBL/GenBank/DDBJ whole genome shotgun (WGS) entry which is preliminary data.</text>
</comment>
<dbReference type="GO" id="GO:0003918">
    <property type="term" value="F:DNA topoisomerase type II (double strand cut, ATP-hydrolyzing) activity"/>
    <property type="evidence" value="ECO:0007669"/>
    <property type="project" value="InterPro"/>
</dbReference>
<protein>
    <recommendedName>
        <fullName evidence="3">DNA topoisomerase (ATP-hydrolyzing)</fullName>
    </recommendedName>
</protein>
<keyword evidence="2" id="KW-1185">Reference proteome</keyword>
<dbReference type="Gene3D" id="1.10.268.10">
    <property type="entry name" value="Topoisomerase, domain 3"/>
    <property type="match status" value="1"/>
</dbReference>